<dbReference type="UniPathway" id="UPA00143"/>
<sequence>WAQLFNTSDGGLALELLSDRCQIGRAVDCDLSLAGNQFVSGHHCAVFKDPDGGVWLQDTSMNGTLVNGRRILGDVAELRQDDVITVCPLPGNSTLAFRLKLLGHEQPDEASESGSAEPPQTMVIPDTTLPITDGDSGEDPTTDQPPTKRTRTDEAKDKAEAEDEDEDEAKDEANKSAVTTKKGPDQPAIMLAADPSTVSKVPTVSADAAAASASASASSSASGDPMEANLNCTICCEIFHDCVTLIPCLHGYCAGCYSQWRRTNPVCPQCRVRPERVTKNVLVTNLAEAYLAAHPERRRPAEELEKLDSLNDIGRQEAFPVVRQSPADEDESDEEDEDSDDDGNAGVAYFGMNQLFGFAGPYPTYQLHRLATPPHLRHVCRQCPGYQPPDPQQPLAPLRAAGAGPPPVDGCPHLDDLRWEPLQVAHVCPDNQAHLLCQCCWQAFPDRRADPSCPAENRRFQCALCQRFFCHAYWGCRRPGCLGCLAEFEDFTFGRRVLEDVVNGNPVESKILADYLIANNMGVRDLLRECCARLAAGEYRCSRPVRPDTPVCYACGQACLRELALAYRSGLPAASLPAEAASRPNCHWAASAALSLISRSMRNGLITLAGGPSLTSLFY</sequence>
<dbReference type="SMART" id="SM00240">
    <property type="entry name" value="FHA"/>
    <property type="match status" value="1"/>
</dbReference>
<evidence type="ECO:0000256" key="1">
    <source>
        <dbReference type="ARBA" id="ARBA00000900"/>
    </source>
</evidence>
<evidence type="ECO:0000256" key="19">
    <source>
        <dbReference type="SAM" id="MobiDB-lite"/>
    </source>
</evidence>
<comment type="catalytic activity">
    <reaction evidence="1">
        <text>S-ubiquitinyl-[E2 ubiquitin-conjugating enzyme]-L-cysteine + [acceptor protein]-L-lysine = [E2 ubiquitin-conjugating enzyme]-L-cysteine + N(6)-ubiquitinyl-[acceptor protein]-L-lysine.</text>
        <dbReference type="EC" id="2.3.2.27"/>
    </reaction>
</comment>
<dbReference type="EC" id="2.3.2.27" evidence="5"/>
<dbReference type="PROSITE" id="PS00518">
    <property type="entry name" value="ZF_RING_1"/>
    <property type="match status" value="1"/>
</dbReference>
<dbReference type="PANTHER" id="PTHR16079">
    <property type="entry name" value="UBIQUITIN LIGASE PROTEIN CHFR"/>
    <property type="match status" value="1"/>
</dbReference>
<evidence type="ECO:0000256" key="14">
    <source>
        <dbReference type="ARBA" id="ARBA00023242"/>
    </source>
</evidence>
<keyword evidence="14" id="KW-0539">Nucleus</keyword>
<evidence type="ECO:0000256" key="13">
    <source>
        <dbReference type="ARBA" id="ARBA00022833"/>
    </source>
</evidence>
<evidence type="ECO:0000313" key="22">
    <source>
        <dbReference type="EMBL" id="PAA53966.1"/>
    </source>
</evidence>
<comment type="caution">
    <text evidence="22">The sequence shown here is derived from an EMBL/GenBank/DDBJ whole genome shotgun (WGS) entry which is preliminary data.</text>
</comment>
<dbReference type="GO" id="GO:0016605">
    <property type="term" value="C:PML body"/>
    <property type="evidence" value="ECO:0007669"/>
    <property type="project" value="UniProtKB-SubCell"/>
</dbReference>
<dbReference type="FunFam" id="3.30.40.10:FF:000203">
    <property type="entry name" value="E3 ubiquitin-protein ligase CHFR isoform X1"/>
    <property type="match status" value="1"/>
</dbReference>
<proteinExistence type="inferred from homology"/>
<keyword evidence="9" id="KW-0479">Metal-binding</keyword>
<evidence type="ECO:0000256" key="15">
    <source>
        <dbReference type="ARBA" id="ARBA00023306"/>
    </source>
</evidence>
<dbReference type="EMBL" id="NIVC01002993">
    <property type="protein sequence ID" value="PAA53966.1"/>
    <property type="molecule type" value="Genomic_DNA"/>
</dbReference>
<dbReference type="PROSITE" id="PS50006">
    <property type="entry name" value="FHA_DOMAIN"/>
    <property type="match status" value="1"/>
</dbReference>
<evidence type="ECO:0000256" key="18">
    <source>
        <dbReference type="PROSITE-ProRule" id="PRU00175"/>
    </source>
</evidence>
<dbReference type="SMART" id="SM00184">
    <property type="entry name" value="RING"/>
    <property type="match status" value="1"/>
</dbReference>
<dbReference type="GO" id="GO:0051301">
    <property type="term" value="P:cell division"/>
    <property type="evidence" value="ECO:0007669"/>
    <property type="project" value="UniProtKB-KW"/>
</dbReference>
<keyword evidence="13" id="KW-0862">Zinc</keyword>
<feature type="region of interest" description="Disordered" evidence="19">
    <location>
        <begin position="106"/>
        <end position="188"/>
    </location>
</feature>
<keyword evidence="12" id="KW-0833">Ubl conjugation pathway</keyword>
<evidence type="ECO:0000256" key="7">
    <source>
        <dbReference type="ARBA" id="ARBA00022618"/>
    </source>
</evidence>
<evidence type="ECO:0000256" key="12">
    <source>
        <dbReference type="ARBA" id="ARBA00022786"/>
    </source>
</evidence>
<keyword evidence="8" id="KW-0808">Transferase</keyword>
<feature type="compositionally biased region" description="Acidic residues" evidence="19">
    <location>
        <begin position="160"/>
        <end position="170"/>
    </location>
</feature>
<dbReference type="GO" id="GO:0008270">
    <property type="term" value="F:zinc ion binding"/>
    <property type="evidence" value="ECO:0007669"/>
    <property type="project" value="UniProtKB-KW"/>
</dbReference>
<dbReference type="PANTHER" id="PTHR16079:SF4">
    <property type="entry name" value="E3 UBIQUITIN-PROTEIN LIGASE CHFR"/>
    <property type="match status" value="1"/>
</dbReference>
<dbReference type="OrthoDB" id="1305878at2759"/>
<evidence type="ECO:0000256" key="4">
    <source>
        <dbReference type="ARBA" id="ARBA00005797"/>
    </source>
</evidence>
<dbReference type="InterPro" id="IPR013083">
    <property type="entry name" value="Znf_RING/FYVE/PHD"/>
</dbReference>
<keyword evidence="7" id="KW-0132">Cell division</keyword>
<keyword evidence="23" id="KW-1185">Reference proteome</keyword>
<dbReference type="STRING" id="282301.A0A267DXT1"/>
<evidence type="ECO:0000256" key="3">
    <source>
        <dbReference type="ARBA" id="ARBA00004906"/>
    </source>
</evidence>
<dbReference type="InterPro" id="IPR008984">
    <property type="entry name" value="SMAD_FHA_dom_sf"/>
</dbReference>
<dbReference type="SUPFAM" id="SSF49879">
    <property type="entry name" value="SMAD/FHA domain"/>
    <property type="match status" value="1"/>
</dbReference>
<evidence type="ECO:0000256" key="11">
    <source>
        <dbReference type="ARBA" id="ARBA00022776"/>
    </source>
</evidence>
<dbReference type="Proteomes" id="UP000215902">
    <property type="component" value="Unassembled WGS sequence"/>
</dbReference>
<dbReference type="GO" id="GO:0016567">
    <property type="term" value="P:protein ubiquitination"/>
    <property type="evidence" value="ECO:0007669"/>
    <property type="project" value="UniProtKB-UniPathway"/>
</dbReference>
<dbReference type="AlphaFoldDB" id="A0A267DXT1"/>
<gene>
    <name evidence="22" type="ORF">BOX15_Mlig018430g1</name>
</gene>
<evidence type="ECO:0000256" key="17">
    <source>
        <dbReference type="ARBA" id="ARBA00031332"/>
    </source>
</evidence>
<dbReference type="GO" id="GO:0061630">
    <property type="term" value="F:ubiquitin protein ligase activity"/>
    <property type="evidence" value="ECO:0007669"/>
    <property type="project" value="UniProtKB-EC"/>
</dbReference>
<dbReference type="Pfam" id="PF00498">
    <property type="entry name" value="FHA"/>
    <property type="match status" value="1"/>
</dbReference>
<dbReference type="Pfam" id="PF13639">
    <property type="entry name" value="zf-RING_2"/>
    <property type="match status" value="1"/>
</dbReference>
<dbReference type="Gene3D" id="3.30.40.140">
    <property type="match status" value="1"/>
</dbReference>
<comment type="pathway">
    <text evidence="3">Protein modification; protein ubiquitination.</text>
</comment>
<dbReference type="InterPro" id="IPR052256">
    <property type="entry name" value="E3_ubiquitin-ligase_CHFR"/>
</dbReference>
<keyword evidence="15" id="KW-0131">Cell cycle</keyword>
<dbReference type="GO" id="GO:0006511">
    <property type="term" value="P:ubiquitin-dependent protein catabolic process"/>
    <property type="evidence" value="ECO:0007669"/>
    <property type="project" value="TreeGrafter"/>
</dbReference>
<dbReference type="SUPFAM" id="SSF57850">
    <property type="entry name" value="RING/U-box"/>
    <property type="match status" value="1"/>
</dbReference>
<keyword evidence="11" id="KW-0498">Mitosis</keyword>
<reference evidence="22 23" key="1">
    <citation type="submission" date="2017-06" db="EMBL/GenBank/DDBJ databases">
        <title>A platform for efficient transgenesis in Macrostomum lignano, a flatworm model organism for stem cell research.</title>
        <authorList>
            <person name="Berezikov E."/>
        </authorList>
    </citation>
    <scope>NUCLEOTIDE SEQUENCE [LARGE SCALE GENOMIC DNA]</scope>
    <source>
        <strain evidence="22">DV1</strain>
        <tissue evidence="22">Whole organism</tissue>
    </source>
</reference>
<evidence type="ECO:0000256" key="16">
    <source>
        <dbReference type="ARBA" id="ARBA00029800"/>
    </source>
</evidence>
<feature type="non-terminal residue" evidence="22">
    <location>
        <position position="1"/>
    </location>
</feature>
<dbReference type="InterPro" id="IPR040909">
    <property type="entry name" value="CHFR_Znf-CRD"/>
</dbReference>
<comment type="similarity">
    <text evidence="4">Belongs to the CHFR family.</text>
</comment>
<organism evidence="22 23">
    <name type="scientific">Macrostomum lignano</name>
    <dbReference type="NCBI Taxonomy" id="282301"/>
    <lineage>
        <taxon>Eukaryota</taxon>
        <taxon>Metazoa</taxon>
        <taxon>Spiralia</taxon>
        <taxon>Lophotrochozoa</taxon>
        <taxon>Platyhelminthes</taxon>
        <taxon>Rhabditophora</taxon>
        <taxon>Macrostomorpha</taxon>
        <taxon>Macrostomida</taxon>
        <taxon>Macrostomidae</taxon>
        <taxon>Macrostomum</taxon>
    </lineage>
</organism>
<comment type="subcellular location">
    <subcellularLocation>
        <location evidence="2">Nucleus</location>
        <location evidence="2">PML body</location>
    </subcellularLocation>
</comment>
<feature type="domain" description="FHA" evidence="20">
    <location>
        <begin position="21"/>
        <end position="71"/>
    </location>
</feature>
<protein>
    <recommendedName>
        <fullName evidence="6">E3 ubiquitin-protein ligase CHFR</fullName>
        <ecNumber evidence="5">2.3.2.27</ecNumber>
    </recommendedName>
    <alternativeName>
        <fullName evidence="17">Checkpoint with forkhead and RING finger domains protein</fullName>
    </alternativeName>
    <alternativeName>
        <fullName evidence="16">RING-type E3 ubiquitin transferase CHFR</fullName>
    </alternativeName>
</protein>
<feature type="domain" description="RING-type" evidence="21">
    <location>
        <begin position="232"/>
        <end position="271"/>
    </location>
</feature>
<name>A0A267DXT1_9PLAT</name>
<feature type="compositionally biased region" description="Acidic residues" evidence="19">
    <location>
        <begin position="327"/>
        <end position="343"/>
    </location>
</feature>
<dbReference type="InterPro" id="IPR017907">
    <property type="entry name" value="Znf_RING_CS"/>
</dbReference>
<dbReference type="Gene3D" id="2.60.200.20">
    <property type="match status" value="1"/>
</dbReference>
<evidence type="ECO:0000313" key="23">
    <source>
        <dbReference type="Proteomes" id="UP000215902"/>
    </source>
</evidence>
<accession>A0A267DXT1</accession>
<feature type="compositionally biased region" description="Basic and acidic residues" evidence="19">
    <location>
        <begin position="150"/>
        <end position="159"/>
    </location>
</feature>
<dbReference type="Gene3D" id="3.30.40.10">
    <property type="entry name" value="Zinc/RING finger domain, C3HC4 (zinc finger)"/>
    <property type="match status" value="1"/>
</dbReference>
<evidence type="ECO:0000259" key="20">
    <source>
        <dbReference type="PROSITE" id="PS50006"/>
    </source>
</evidence>
<evidence type="ECO:0000256" key="2">
    <source>
        <dbReference type="ARBA" id="ARBA00004322"/>
    </source>
</evidence>
<evidence type="ECO:0000256" key="8">
    <source>
        <dbReference type="ARBA" id="ARBA00022679"/>
    </source>
</evidence>
<evidence type="ECO:0000256" key="10">
    <source>
        <dbReference type="ARBA" id="ARBA00022771"/>
    </source>
</evidence>
<dbReference type="PROSITE" id="PS50089">
    <property type="entry name" value="ZF_RING_2"/>
    <property type="match status" value="1"/>
</dbReference>
<keyword evidence="10 18" id="KW-0863">Zinc-finger</keyword>
<feature type="region of interest" description="Disordered" evidence="19">
    <location>
        <begin position="315"/>
        <end position="346"/>
    </location>
</feature>
<evidence type="ECO:0000256" key="6">
    <source>
        <dbReference type="ARBA" id="ARBA00017908"/>
    </source>
</evidence>
<dbReference type="InterPro" id="IPR001841">
    <property type="entry name" value="Znf_RING"/>
</dbReference>
<evidence type="ECO:0000259" key="21">
    <source>
        <dbReference type="PROSITE" id="PS50089"/>
    </source>
</evidence>
<dbReference type="InterPro" id="IPR000253">
    <property type="entry name" value="FHA_dom"/>
</dbReference>
<dbReference type="Pfam" id="PF17979">
    <property type="entry name" value="zf-CRD"/>
    <property type="match status" value="1"/>
</dbReference>
<evidence type="ECO:0000256" key="9">
    <source>
        <dbReference type="ARBA" id="ARBA00022723"/>
    </source>
</evidence>
<evidence type="ECO:0000256" key="5">
    <source>
        <dbReference type="ARBA" id="ARBA00012483"/>
    </source>
</evidence>